<organism evidence="2 3">
    <name type="scientific">Algoriphagus winogradskyi</name>
    <dbReference type="NCBI Taxonomy" id="237017"/>
    <lineage>
        <taxon>Bacteria</taxon>
        <taxon>Pseudomonadati</taxon>
        <taxon>Bacteroidota</taxon>
        <taxon>Cytophagia</taxon>
        <taxon>Cytophagales</taxon>
        <taxon>Cyclobacteriaceae</taxon>
        <taxon>Algoriphagus</taxon>
    </lineage>
</organism>
<proteinExistence type="predicted"/>
<evidence type="ECO:0000313" key="2">
    <source>
        <dbReference type="EMBL" id="SMP27798.1"/>
    </source>
</evidence>
<evidence type="ECO:0000256" key="1">
    <source>
        <dbReference type="SAM" id="SignalP"/>
    </source>
</evidence>
<name>A0ABY1P7Y5_9BACT</name>
<dbReference type="RefSeq" id="WP_283413623.1">
    <property type="nucleotide sequence ID" value="NZ_FXUA01000005.1"/>
</dbReference>
<keyword evidence="1" id="KW-0732">Signal</keyword>
<accession>A0ABY1P7Y5</accession>
<feature type="chain" id="PRO_5047546961" evidence="1">
    <location>
        <begin position="21"/>
        <end position="161"/>
    </location>
</feature>
<comment type="caution">
    <text evidence="2">The sequence shown here is derived from an EMBL/GenBank/DDBJ whole genome shotgun (WGS) entry which is preliminary data.</text>
</comment>
<feature type="signal peptide" evidence="1">
    <location>
        <begin position="1"/>
        <end position="20"/>
    </location>
</feature>
<protein>
    <submittedName>
        <fullName evidence="2">Uncharacterized protein</fullName>
    </submittedName>
</protein>
<gene>
    <name evidence="2" type="ORF">SAMN06265367_105165</name>
</gene>
<keyword evidence="3" id="KW-1185">Reference proteome</keyword>
<dbReference type="Proteomes" id="UP001157915">
    <property type="component" value="Unassembled WGS sequence"/>
</dbReference>
<evidence type="ECO:0000313" key="3">
    <source>
        <dbReference type="Proteomes" id="UP001157915"/>
    </source>
</evidence>
<dbReference type="EMBL" id="FXUA01000005">
    <property type="protein sequence ID" value="SMP27798.1"/>
    <property type="molecule type" value="Genomic_DNA"/>
</dbReference>
<reference evidence="2 3" key="1">
    <citation type="submission" date="2017-05" db="EMBL/GenBank/DDBJ databases">
        <authorList>
            <person name="Varghese N."/>
            <person name="Submissions S."/>
        </authorList>
    </citation>
    <scope>NUCLEOTIDE SEQUENCE [LARGE SCALE GENOMIC DNA]</scope>
    <source>
        <strain evidence="2 3">DSM 15360</strain>
    </source>
</reference>
<sequence>MKTSLLILSFLILSFTASFGQVAKDSITIRKSFWGYKFYQGDTRVQLGDLVNIMQTNQEAYKSIKSAQSNYTLASIIGFAGGFMVGWPIGAAVAGGDPNWALAGIGAGLLVATIPITNSFVKKSRFALDTYNRGSTASSVWDRTELNLSFSATGAGLSLNF</sequence>